<sequence>MDWSLFPEHILPRLQGHVAVRSMRRKPRLWKDTSDFVNIDYGDVIHVDNRYLLVVGYTREGRFGVDEQPKQWVPKVYDLESEERNIVKLVFHETYTIRLGGLEVTCYRSPEKEARVIELTRGNPSFMQGYATLDDAGNLVRILKIVNGQRLDKEVFKMGASHLEYFEHYLSDVLRRFLVSVESIAMLHSHGLKHGDIRRDHIFVDREDGHFIWIDFDYDFYLPERPYAMDLFGLGNVLLFLIGQQNFRPGDLMKNPAFGEKVFDRITDGDLALVAKDRIFNLQKIYPYIPDALNDILLYFSAGTEVMYDTVDEFCADLHRAVARIW</sequence>
<evidence type="ECO:0000313" key="3">
    <source>
        <dbReference type="Proteomes" id="UP000184603"/>
    </source>
</evidence>
<proteinExistence type="predicted"/>
<gene>
    <name evidence="2" type="ORF">SAMN02745220_02292</name>
</gene>
<dbReference type="Gene3D" id="3.30.200.20">
    <property type="entry name" value="Phosphorylase Kinase, domain 1"/>
    <property type="match status" value="1"/>
</dbReference>
<reference evidence="2 3" key="1">
    <citation type="submission" date="2016-12" db="EMBL/GenBank/DDBJ databases">
        <authorList>
            <person name="Song W.-J."/>
            <person name="Kurnit D.M."/>
        </authorList>
    </citation>
    <scope>NUCLEOTIDE SEQUENCE [LARGE SCALE GENOMIC DNA]</scope>
    <source>
        <strain evidence="2 3">DSM 18488</strain>
    </source>
</reference>
<accession>A0A1M7Y7C5</accession>
<name>A0A1M7Y7C5_9BACT</name>
<dbReference type="InterPro" id="IPR000719">
    <property type="entry name" value="Prot_kinase_dom"/>
</dbReference>
<dbReference type="EMBL" id="FRFE01000010">
    <property type="protein sequence ID" value="SHO48426.1"/>
    <property type="molecule type" value="Genomic_DNA"/>
</dbReference>
<feature type="domain" description="Protein kinase" evidence="1">
    <location>
        <begin position="52"/>
        <end position="326"/>
    </location>
</feature>
<dbReference type="STRING" id="1121416.SAMN02745220_02292"/>
<evidence type="ECO:0000259" key="1">
    <source>
        <dbReference type="PROSITE" id="PS50011"/>
    </source>
</evidence>
<dbReference type="AlphaFoldDB" id="A0A1M7Y7C5"/>
<dbReference type="GO" id="GO:0005524">
    <property type="term" value="F:ATP binding"/>
    <property type="evidence" value="ECO:0007669"/>
    <property type="project" value="InterPro"/>
</dbReference>
<evidence type="ECO:0000313" key="2">
    <source>
        <dbReference type="EMBL" id="SHO48426.1"/>
    </source>
</evidence>
<organism evidence="2 3">
    <name type="scientific">Desulfopila aestuarii DSM 18488</name>
    <dbReference type="NCBI Taxonomy" id="1121416"/>
    <lineage>
        <taxon>Bacteria</taxon>
        <taxon>Pseudomonadati</taxon>
        <taxon>Thermodesulfobacteriota</taxon>
        <taxon>Desulfobulbia</taxon>
        <taxon>Desulfobulbales</taxon>
        <taxon>Desulfocapsaceae</taxon>
        <taxon>Desulfopila</taxon>
    </lineage>
</organism>
<dbReference type="GO" id="GO:0004672">
    <property type="term" value="F:protein kinase activity"/>
    <property type="evidence" value="ECO:0007669"/>
    <property type="project" value="InterPro"/>
</dbReference>
<dbReference type="Gene3D" id="1.10.510.10">
    <property type="entry name" value="Transferase(Phosphotransferase) domain 1"/>
    <property type="match status" value="1"/>
</dbReference>
<dbReference type="SUPFAM" id="SSF56112">
    <property type="entry name" value="Protein kinase-like (PK-like)"/>
    <property type="match status" value="1"/>
</dbReference>
<dbReference type="Proteomes" id="UP000184603">
    <property type="component" value="Unassembled WGS sequence"/>
</dbReference>
<keyword evidence="3" id="KW-1185">Reference proteome</keyword>
<dbReference type="PROSITE" id="PS50011">
    <property type="entry name" value="PROTEIN_KINASE_DOM"/>
    <property type="match status" value="1"/>
</dbReference>
<protein>
    <recommendedName>
        <fullName evidence="1">Protein kinase domain-containing protein</fullName>
    </recommendedName>
</protein>
<dbReference type="InterPro" id="IPR011009">
    <property type="entry name" value="Kinase-like_dom_sf"/>
</dbReference>